<evidence type="ECO:0000313" key="2">
    <source>
        <dbReference type="Proteomes" id="UP000814140"/>
    </source>
</evidence>
<accession>A0ACB8SEF5</accession>
<reference evidence="1" key="2">
    <citation type="journal article" date="2022" name="New Phytol.">
        <title>Evolutionary transition to the ectomycorrhizal habit in the genomes of a hyperdiverse lineage of mushroom-forming fungi.</title>
        <authorList>
            <person name="Looney B."/>
            <person name="Miyauchi S."/>
            <person name="Morin E."/>
            <person name="Drula E."/>
            <person name="Courty P.E."/>
            <person name="Kohler A."/>
            <person name="Kuo A."/>
            <person name="LaButti K."/>
            <person name="Pangilinan J."/>
            <person name="Lipzen A."/>
            <person name="Riley R."/>
            <person name="Andreopoulos W."/>
            <person name="He G."/>
            <person name="Johnson J."/>
            <person name="Nolan M."/>
            <person name="Tritt A."/>
            <person name="Barry K.W."/>
            <person name="Grigoriev I.V."/>
            <person name="Nagy L.G."/>
            <person name="Hibbett D."/>
            <person name="Henrissat B."/>
            <person name="Matheny P.B."/>
            <person name="Labbe J."/>
            <person name="Martin F.M."/>
        </authorList>
    </citation>
    <scope>NUCLEOTIDE SEQUENCE</scope>
    <source>
        <strain evidence="1">HHB10654</strain>
    </source>
</reference>
<protein>
    <submittedName>
        <fullName evidence="1">Uncharacterized protein</fullName>
    </submittedName>
</protein>
<keyword evidence="2" id="KW-1185">Reference proteome</keyword>
<feature type="non-terminal residue" evidence="1">
    <location>
        <position position="1"/>
    </location>
</feature>
<proteinExistence type="predicted"/>
<organism evidence="1 2">
    <name type="scientific">Artomyces pyxidatus</name>
    <dbReference type="NCBI Taxonomy" id="48021"/>
    <lineage>
        <taxon>Eukaryota</taxon>
        <taxon>Fungi</taxon>
        <taxon>Dikarya</taxon>
        <taxon>Basidiomycota</taxon>
        <taxon>Agaricomycotina</taxon>
        <taxon>Agaricomycetes</taxon>
        <taxon>Russulales</taxon>
        <taxon>Auriscalpiaceae</taxon>
        <taxon>Artomyces</taxon>
    </lineage>
</organism>
<gene>
    <name evidence="1" type="ORF">BV25DRAFT_1764828</name>
</gene>
<feature type="non-terminal residue" evidence="1">
    <location>
        <position position="131"/>
    </location>
</feature>
<name>A0ACB8SEF5_9AGAM</name>
<evidence type="ECO:0000313" key="1">
    <source>
        <dbReference type="EMBL" id="KAI0054924.1"/>
    </source>
</evidence>
<comment type="caution">
    <text evidence="1">The sequence shown here is derived from an EMBL/GenBank/DDBJ whole genome shotgun (WGS) entry which is preliminary data.</text>
</comment>
<dbReference type="EMBL" id="MU277329">
    <property type="protein sequence ID" value="KAI0054924.1"/>
    <property type="molecule type" value="Genomic_DNA"/>
</dbReference>
<dbReference type="Proteomes" id="UP000814140">
    <property type="component" value="Unassembled WGS sequence"/>
</dbReference>
<reference evidence="1" key="1">
    <citation type="submission" date="2021-03" db="EMBL/GenBank/DDBJ databases">
        <authorList>
            <consortium name="DOE Joint Genome Institute"/>
            <person name="Ahrendt S."/>
            <person name="Looney B.P."/>
            <person name="Miyauchi S."/>
            <person name="Morin E."/>
            <person name="Drula E."/>
            <person name="Courty P.E."/>
            <person name="Chicoki N."/>
            <person name="Fauchery L."/>
            <person name="Kohler A."/>
            <person name="Kuo A."/>
            <person name="Labutti K."/>
            <person name="Pangilinan J."/>
            <person name="Lipzen A."/>
            <person name="Riley R."/>
            <person name="Andreopoulos W."/>
            <person name="He G."/>
            <person name="Johnson J."/>
            <person name="Barry K.W."/>
            <person name="Grigoriev I.V."/>
            <person name="Nagy L."/>
            <person name="Hibbett D."/>
            <person name="Henrissat B."/>
            <person name="Matheny P.B."/>
            <person name="Labbe J."/>
            <person name="Martin F."/>
        </authorList>
    </citation>
    <scope>NUCLEOTIDE SEQUENCE</scope>
    <source>
        <strain evidence="1">HHB10654</strain>
    </source>
</reference>
<sequence>WMVETAEFLASAVDEREWTNVVVLWGQLERSLKYPDRMDRMHWLDVKKRPAAIGEWIKRHRDYAKMPTIKDASQFGASWREWWSSLQPAWRRSSDGDDWPMKRSGDSASWVELAKGGPNGLVLVLIAVVWW</sequence>